<comment type="caution">
    <text evidence="9">The sequence shown here is derived from an EMBL/GenBank/DDBJ whole genome shotgun (WGS) entry which is preliminary data.</text>
</comment>
<dbReference type="PANTHER" id="PTHR35786">
    <property type="entry name" value="REDOX-SENSING TRANSCRIPTIONAL REPRESSOR REX"/>
    <property type="match status" value="1"/>
</dbReference>
<name>A0A9D1JHC1_9FIRM</name>
<dbReference type="Pfam" id="PF02629">
    <property type="entry name" value="CoA_binding"/>
    <property type="match status" value="1"/>
</dbReference>
<organism evidence="9 10">
    <name type="scientific">Candidatus Faeciplasma gallinarum</name>
    <dbReference type="NCBI Taxonomy" id="2840799"/>
    <lineage>
        <taxon>Bacteria</taxon>
        <taxon>Bacillati</taxon>
        <taxon>Bacillota</taxon>
        <taxon>Clostridia</taxon>
        <taxon>Eubacteriales</taxon>
        <taxon>Oscillospiraceae</taxon>
        <taxon>Oscillospiraceae incertae sedis</taxon>
        <taxon>Candidatus Faeciplasma</taxon>
    </lineage>
</organism>
<dbReference type="InterPro" id="IPR036390">
    <property type="entry name" value="WH_DNA-bd_sf"/>
</dbReference>
<dbReference type="NCBIfam" id="NF003996">
    <property type="entry name" value="PRK05472.2-5"/>
    <property type="match status" value="1"/>
</dbReference>
<comment type="subcellular location">
    <subcellularLocation>
        <location evidence="7">Cytoplasm</location>
    </subcellularLocation>
</comment>
<dbReference type="InterPro" id="IPR009718">
    <property type="entry name" value="Rex_DNA-bd_C_dom"/>
</dbReference>
<reference evidence="9" key="2">
    <citation type="journal article" date="2021" name="PeerJ">
        <title>Extensive microbial diversity within the chicken gut microbiome revealed by metagenomics and culture.</title>
        <authorList>
            <person name="Gilroy R."/>
            <person name="Ravi A."/>
            <person name="Getino M."/>
            <person name="Pursley I."/>
            <person name="Horton D.L."/>
            <person name="Alikhan N.F."/>
            <person name="Baker D."/>
            <person name="Gharbi K."/>
            <person name="Hall N."/>
            <person name="Watson M."/>
            <person name="Adriaenssens E.M."/>
            <person name="Foster-Nyarko E."/>
            <person name="Jarju S."/>
            <person name="Secka A."/>
            <person name="Antonio M."/>
            <person name="Oren A."/>
            <person name="Chaudhuri R.R."/>
            <person name="La Ragione R."/>
            <person name="Hildebrand F."/>
            <person name="Pallen M.J."/>
        </authorList>
    </citation>
    <scope>NUCLEOTIDE SEQUENCE</scope>
    <source>
        <strain evidence="9">CHK157-1446</strain>
    </source>
</reference>
<dbReference type="GO" id="GO:0045892">
    <property type="term" value="P:negative regulation of DNA-templated transcription"/>
    <property type="evidence" value="ECO:0007669"/>
    <property type="project" value="InterPro"/>
</dbReference>
<evidence type="ECO:0000313" key="9">
    <source>
        <dbReference type="EMBL" id="HIS24118.1"/>
    </source>
</evidence>
<keyword evidence="5 7" id="KW-0238">DNA-binding</keyword>
<comment type="subunit">
    <text evidence="7">Homodimer.</text>
</comment>
<evidence type="ECO:0000256" key="3">
    <source>
        <dbReference type="ARBA" id="ARBA00023015"/>
    </source>
</evidence>
<gene>
    <name evidence="7" type="primary">rex</name>
    <name evidence="9" type="ORF">IAD01_01785</name>
</gene>
<dbReference type="Gene3D" id="1.10.10.10">
    <property type="entry name" value="Winged helix-like DNA-binding domain superfamily/Winged helix DNA-binding domain"/>
    <property type="match status" value="1"/>
</dbReference>
<keyword evidence="6 7" id="KW-0804">Transcription</keyword>
<dbReference type="GO" id="GO:0003677">
    <property type="term" value="F:DNA binding"/>
    <property type="evidence" value="ECO:0007669"/>
    <property type="project" value="UniProtKB-UniRule"/>
</dbReference>
<dbReference type="EMBL" id="DVIR01000012">
    <property type="protein sequence ID" value="HIS24118.1"/>
    <property type="molecule type" value="Genomic_DNA"/>
</dbReference>
<evidence type="ECO:0000259" key="8">
    <source>
        <dbReference type="SMART" id="SM00881"/>
    </source>
</evidence>
<evidence type="ECO:0000313" key="10">
    <source>
        <dbReference type="Proteomes" id="UP000823982"/>
    </source>
</evidence>
<dbReference type="NCBIfam" id="NF003994">
    <property type="entry name" value="PRK05472.2-3"/>
    <property type="match status" value="1"/>
</dbReference>
<keyword evidence="3 7" id="KW-0805">Transcription regulation</keyword>
<evidence type="ECO:0000256" key="4">
    <source>
        <dbReference type="ARBA" id="ARBA00023027"/>
    </source>
</evidence>
<feature type="binding site" evidence="7">
    <location>
        <begin position="89"/>
        <end position="94"/>
    </location>
    <ligand>
        <name>NAD(+)</name>
        <dbReference type="ChEBI" id="CHEBI:57540"/>
    </ligand>
</feature>
<reference evidence="9" key="1">
    <citation type="submission" date="2020-10" db="EMBL/GenBank/DDBJ databases">
        <authorList>
            <person name="Gilroy R."/>
        </authorList>
    </citation>
    <scope>NUCLEOTIDE SEQUENCE</scope>
    <source>
        <strain evidence="9">CHK157-1446</strain>
    </source>
</reference>
<evidence type="ECO:0000256" key="7">
    <source>
        <dbReference type="HAMAP-Rule" id="MF_01131"/>
    </source>
</evidence>
<comment type="function">
    <text evidence="7">Modulates transcription in response to changes in cellular NADH/NAD(+) redox state.</text>
</comment>
<dbReference type="GO" id="GO:0051775">
    <property type="term" value="P:response to redox state"/>
    <property type="evidence" value="ECO:0007669"/>
    <property type="project" value="InterPro"/>
</dbReference>
<keyword evidence="2 7" id="KW-0678">Repressor</keyword>
<dbReference type="HAMAP" id="MF_01131">
    <property type="entry name" value="Rex"/>
    <property type="match status" value="1"/>
</dbReference>
<keyword evidence="1 7" id="KW-0963">Cytoplasm</keyword>
<sequence length="204" mass="21902">MSAHNIPKPTLGRLPTYLNYLRTIAPETKTISATAIAKALGLGEVQVRKDLGAVSGEGRPRVGYVTGELIASLEEQLGTNAKCKAVIVGAGKLGRALLDYEGFSDYGIEIAAAFDINADMWQSSQSGKHIYGMDSFPGFCQVQDVKIGIITVPKEAAQEVCDLMVKNNISAIWSFAPTSLHVPQGVVLQEENLALSLAHLYKQI</sequence>
<accession>A0A9D1JHC1</accession>
<dbReference type="GO" id="GO:0005737">
    <property type="term" value="C:cytoplasm"/>
    <property type="evidence" value="ECO:0007669"/>
    <property type="project" value="UniProtKB-SubCell"/>
</dbReference>
<dbReference type="AlphaFoldDB" id="A0A9D1JHC1"/>
<evidence type="ECO:0000256" key="1">
    <source>
        <dbReference type="ARBA" id="ARBA00022490"/>
    </source>
</evidence>
<dbReference type="NCBIfam" id="NF003995">
    <property type="entry name" value="PRK05472.2-4"/>
    <property type="match status" value="1"/>
</dbReference>
<dbReference type="InterPro" id="IPR003781">
    <property type="entry name" value="CoA-bd"/>
</dbReference>
<comment type="similarity">
    <text evidence="7">Belongs to the transcriptional regulatory Rex family.</text>
</comment>
<evidence type="ECO:0000256" key="2">
    <source>
        <dbReference type="ARBA" id="ARBA00022491"/>
    </source>
</evidence>
<dbReference type="SUPFAM" id="SSF46785">
    <property type="entry name" value="Winged helix' DNA-binding domain"/>
    <property type="match status" value="1"/>
</dbReference>
<dbReference type="SMART" id="SM00881">
    <property type="entry name" value="CoA_binding"/>
    <property type="match status" value="1"/>
</dbReference>
<protein>
    <recommendedName>
        <fullName evidence="7">Redox-sensing transcriptional repressor Rex</fullName>
    </recommendedName>
</protein>
<dbReference type="GO" id="GO:0003700">
    <property type="term" value="F:DNA-binding transcription factor activity"/>
    <property type="evidence" value="ECO:0007669"/>
    <property type="project" value="UniProtKB-UniRule"/>
</dbReference>
<dbReference type="InterPro" id="IPR036388">
    <property type="entry name" value="WH-like_DNA-bd_sf"/>
</dbReference>
<feature type="domain" description="CoA-binding" evidence="8">
    <location>
        <begin position="78"/>
        <end position="179"/>
    </location>
</feature>
<dbReference type="InterPro" id="IPR022876">
    <property type="entry name" value="Tscrpt_rep_Rex"/>
</dbReference>
<dbReference type="Proteomes" id="UP000823982">
    <property type="component" value="Unassembled WGS sequence"/>
</dbReference>
<dbReference type="Gene3D" id="3.40.50.720">
    <property type="entry name" value="NAD(P)-binding Rossmann-like Domain"/>
    <property type="match status" value="1"/>
</dbReference>
<evidence type="ECO:0000256" key="6">
    <source>
        <dbReference type="ARBA" id="ARBA00023163"/>
    </source>
</evidence>
<dbReference type="SUPFAM" id="SSF51735">
    <property type="entry name" value="NAD(P)-binding Rossmann-fold domains"/>
    <property type="match status" value="1"/>
</dbReference>
<proteinExistence type="inferred from homology"/>
<comment type="caution">
    <text evidence="7">Lacks conserved residue(s) required for the propagation of feature annotation.</text>
</comment>
<dbReference type="Pfam" id="PF06971">
    <property type="entry name" value="Put_DNA-bind_N"/>
    <property type="match status" value="1"/>
</dbReference>
<dbReference type="PANTHER" id="PTHR35786:SF1">
    <property type="entry name" value="REDOX-SENSING TRANSCRIPTIONAL REPRESSOR REX 1"/>
    <property type="match status" value="1"/>
</dbReference>
<dbReference type="InterPro" id="IPR036291">
    <property type="entry name" value="NAD(P)-bd_dom_sf"/>
</dbReference>
<keyword evidence="4 7" id="KW-0520">NAD</keyword>
<evidence type="ECO:0000256" key="5">
    <source>
        <dbReference type="ARBA" id="ARBA00023125"/>
    </source>
</evidence>